<gene>
    <name evidence="2" type="primary">TppII</name>
    <name evidence="2" type="ORF">EVAR_72583_1</name>
</gene>
<proteinExistence type="predicted"/>
<reference evidence="2 3" key="1">
    <citation type="journal article" date="2019" name="Commun. Biol.">
        <title>The bagworm genome reveals a unique fibroin gene that provides high tensile strength.</title>
        <authorList>
            <person name="Kono N."/>
            <person name="Nakamura H."/>
            <person name="Ohtoshi R."/>
            <person name="Tomita M."/>
            <person name="Numata K."/>
            <person name="Arakawa K."/>
        </authorList>
    </citation>
    <scope>NUCLEOTIDE SEQUENCE [LARGE SCALE GENOMIC DNA]</scope>
</reference>
<dbReference type="Proteomes" id="UP000299102">
    <property type="component" value="Unassembled WGS sequence"/>
</dbReference>
<dbReference type="STRING" id="151549.A0A4C1SGD6"/>
<sequence>MIFDANKHMLACGDANSHTFYTKLDRASTTFCLQIRHEKRDLLEKINEANMVALFKLPNTLNLEIYDHYNQSVIMGRKFNSCTVKRDCPKSLPLLQQQQQQVFPLCPQTQAMLNRVHPKAKTAVDEYAEGCGTSSAQC</sequence>
<evidence type="ECO:0000259" key="1">
    <source>
        <dbReference type="Pfam" id="PF12580"/>
    </source>
</evidence>
<keyword evidence="3" id="KW-1185">Reference proteome</keyword>
<feature type="domain" description="Tripeptidyl peptidase II second Ig-like" evidence="1">
    <location>
        <begin position="1"/>
        <end position="94"/>
    </location>
</feature>
<accession>A0A4C1SGD6</accession>
<dbReference type="EMBL" id="BGZK01003417">
    <property type="protein sequence ID" value="GBP01074.1"/>
    <property type="molecule type" value="Genomic_DNA"/>
</dbReference>
<organism evidence="2 3">
    <name type="scientific">Eumeta variegata</name>
    <name type="common">Bagworm moth</name>
    <name type="synonym">Eumeta japonica</name>
    <dbReference type="NCBI Taxonomy" id="151549"/>
    <lineage>
        <taxon>Eukaryota</taxon>
        <taxon>Metazoa</taxon>
        <taxon>Ecdysozoa</taxon>
        <taxon>Arthropoda</taxon>
        <taxon>Hexapoda</taxon>
        <taxon>Insecta</taxon>
        <taxon>Pterygota</taxon>
        <taxon>Neoptera</taxon>
        <taxon>Endopterygota</taxon>
        <taxon>Lepidoptera</taxon>
        <taxon>Glossata</taxon>
        <taxon>Ditrysia</taxon>
        <taxon>Tineoidea</taxon>
        <taxon>Psychidae</taxon>
        <taxon>Oiketicinae</taxon>
        <taxon>Eumeta</taxon>
    </lineage>
</organism>
<protein>
    <submittedName>
        <fullName evidence="2">Tripeptidyl-peptidase 2</fullName>
    </submittedName>
</protein>
<dbReference type="OrthoDB" id="10256524at2759"/>
<evidence type="ECO:0000313" key="3">
    <source>
        <dbReference type="Proteomes" id="UP000299102"/>
    </source>
</evidence>
<evidence type="ECO:0000313" key="2">
    <source>
        <dbReference type="EMBL" id="GBP01074.1"/>
    </source>
</evidence>
<comment type="caution">
    <text evidence="2">The sequence shown here is derived from an EMBL/GenBank/DDBJ whole genome shotgun (WGS) entry which is preliminary data.</text>
</comment>
<dbReference type="AlphaFoldDB" id="A0A4C1SGD6"/>
<dbReference type="InterPro" id="IPR022229">
    <property type="entry name" value="TPPII_Ig-like-2"/>
</dbReference>
<name>A0A4C1SGD6_EUMVA</name>
<dbReference type="Pfam" id="PF12580">
    <property type="entry name" value="TPPII"/>
    <property type="match status" value="1"/>
</dbReference>